<comment type="caution">
    <text evidence="4">The sequence shown here is derived from an EMBL/GenBank/DDBJ whole genome shotgun (WGS) entry which is preliminary data.</text>
</comment>
<dbReference type="Proteomes" id="UP001159427">
    <property type="component" value="Unassembled WGS sequence"/>
</dbReference>
<dbReference type="EMBL" id="CALNXI010000176">
    <property type="protein sequence ID" value="CAH3021288.1"/>
    <property type="molecule type" value="Genomic_DNA"/>
</dbReference>
<proteinExistence type="predicted"/>
<protein>
    <recommendedName>
        <fullName evidence="3">DDE Tnp4 domain-containing protein</fullName>
    </recommendedName>
</protein>
<dbReference type="Pfam" id="PF13359">
    <property type="entry name" value="DDE_Tnp_4"/>
    <property type="match status" value="1"/>
</dbReference>
<organism evidence="4 5">
    <name type="scientific">Porites evermanni</name>
    <dbReference type="NCBI Taxonomy" id="104178"/>
    <lineage>
        <taxon>Eukaryota</taxon>
        <taxon>Metazoa</taxon>
        <taxon>Cnidaria</taxon>
        <taxon>Anthozoa</taxon>
        <taxon>Hexacorallia</taxon>
        <taxon>Scleractinia</taxon>
        <taxon>Fungiina</taxon>
        <taxon>Poritidae</taxon>
        <taxon>Porites</taxon>
    </lineage>
</organism>
<evidence type="ECO:0000256" key="2">
    <source>
        <dbReference type="ARBA" id="ARBA00022723"/>
    </source>
</evidence>
<accession>A0ABN8LVH5</accession>
<name>A0ABN8LVH5_9CNID</name>
<evidence type="ECO:0000313" key="4">
    <source>
        <dbReference type="EMBL" id="CAH3021288.1"/>
    </source>
</evidence>
<reference evidence="4 5" key="1">
    <citation type="submission" date="2022-05" db="EMBL/GenBank/DDBJ databases">
        <authorList>
            <consortium name="Genoscope - CEA"/>
            <person name="William W."/>
        </authorList>
    </citation>
    <scope>NUCLEOTIDE SEQUENCE [LARGE SCALE GENOMIC DNA]</scope>
</reference>
<keyword evidence="2" id="KW-0479">Metal-binding</keyword>
<keyword evidence="5" id="KW-1185">Reference proteome</keyword>
<evidence type="ECO:0000259" key="3">
    <source>
        <dbReference type="Pfam" id="PF13359"/>
    </source>
</evidence>
<comment type="cofactor">
    <cofactor evidence="1">
        <name>a divalent metal cation</name>
        <dbReference type="ChEBI" id="CHEBI:60240"/>
    </cofactor>
</comment>
<evidence type="ECO:0000256" key="1">
    <source>
        <dbReference type="ARBA" id="ARBA00001968"/>
    </source>
</evidence>
<evidence type="ECO:0000313" key="5">
    <source>
        <dbReference type="Proteomes" id="UP001159427"/>
    </source>
</evidence>
<dbReference type="InterPro" id="IPR027806">
    <property type="entry name" value="HARBI1_dom"/>
</dbReference>
<sequence>MHDAAMLAESGFLRDLNMYAFSPMGVPLCIYGDPAYPLRIHLQAPFRNTARLTQQMELFNKSMSKVRMSVEWIFGDVINDFKFLDFKKNLKIGLSAVGEMYFLGAILRN</sequence>
<gene>
    <name evidence="4" type="ORF">PEVE_00010672</name>
</gene>
<feature type="domain" description="DDE Tnp4" evidence="3">
    <location>
        <begin position="1"/>
        <end position="107"/>
    </location>
</feature>